<name>A0ABU1AYS1_9BACT</name>
<protein>
    <recommendedName>
        <fullName evidence="4">PA14 domain-containing protein</fullName>
    </recommendedName>
</protein>
<accession>A0ABU1AYS1</accession>
<dbReference type="RefSeq" id="WP_308952131.1">
    <property type="nucleotide sequence ID" value="NZ_JARXHW010000058.1"/>
</dbReference>
<evidence type="ECO:0008006" key="4">
    <source>
        <dbReference type="Google" id="ProtNLM"/>
    </source>
</evidence>
<keyword evidence="3" id="KW-1185">Reference proteome</keyword>
<comment type="caution">
    <text evidence="2">The sequence shown here is derived from an EMBL/GenBank/DDBJ whole genome shotgun (WGS) entry which is preliminary data.</text>
</comment>
<evidence type="ECO:0000256" key="1">
    <source>
        <dbReference type="SAM" id="Coils"/>
    </source>
</evidence>
<evidence type="ECO:0000313" key="3">
    <source>
        <dbReference type="Proteomes" id="UP001225316"/>
    </source>
</evidence>
<keyword evidence="1" id="KW-0175">Coiled coil</keyword>
<dbReference type="Proteomes" id="UP001225316">
    <property type="component" value="Unassembled WGS sequence"/>
</dbReference>
<evidence type="ECO:0000313" key="2">
    <source>
        <dbReference type="EMBL" id="MDQ8209253.1"/>
    </source>
</evidence>
<dbReference type="EMBL" id="JARXHW010000058">
    <property type="protein sequence ID" value="MDQ8209253.1"/>
    <property type="molecule type" value="Genomic_DNA"/>
</dbReference>
<organism evidence="2 3">
    <name type="scientific">Thalassobacterium maritimum</name>
    <dbReference type="NCBI Taxonomy" id="3041265"/>
    <lineage>
        <taxon>Bacteria</taxon>
        <taxon>Pseudomonadati</taxon>
        <taxon>Verrucomicrobiota</taxon>
        <taxon>Opitutia</taxon>
        <taxon>Puniceicoccales</taxon>
        <taxon>Coraliomargaritaceae</taxon>
        <taxon>Thalassobacterium</taxon>
    </lineage>
</organism>
<proteinExistence type="predicted"/>
<gene>
    <name evidence="2" type="ORF">QEH52_17130</name>
</gene>
<reference evidence="2 3" key="1">
    <citation type="submission" date="2023-04" db="EMBL/GenBank/DDBJ databases">
        <title>A novel bacteria isolated from coastal sediment.</title>
        <authorList>
            <person name="Liu X.-J."/>
            <person name="Du Z.-J."/>
        </authorList>
    </citation>
    <scope>NUCLEOTIDE SEQUENCE [LARGE SCALE GENOMIC DNA]</scope>
    <source>
        <strain evidence="2 3">SDUM461003</strain>
    </source>
</reference>
<feature type="coiled-coil region" evidence="1">
    <location>
        <begin position="207"/>
        <end position="383"/>
    </location>
</feature>
<sequence length="619" mass="69448">MRRWLLLSMLSWLIGLGLGPRKGWAQTDVQTPGSELQQLKMLIEGLELSPLREDQAVEELGVYDSYDEAQQLEAEVVQMYREIRAAELSLIQRQTLDRSLESTLTPLSERAEVDAALLTESAKDADAVKAYQSELSLVLRETDAIVANARDLLESLLPKPSPVPEVNIEPTVEAIEEAVEELSQAESATAMEAFELSSESMQASEPAQQLQAQQAELQQQVEQNLEEVELNLEEALKEIEAAQKIVEAQVEENESLVEQLEKELAETETKEAKKEETLEQALAERAVLKTVNEAVEQAEELVEAVVEELQTAAEVPEEQLEQAEAAMEVMRAALAATMNADAAVTEMEQPATQKHTEAAVQEVQAAQKAMQAAAEGMAALEAMAEMLAILEAGETPGGIAIAQQQVLGVLSHATSGRWIDLTGPMRGIELNAKAIEVPPEERPELWKDRKAMDVLPSSRKVVLDSKRGADWFFVGDWYVLSRYDNANRSNRQKVYPPESILDLNARYASEDGQAMEWQYASFTPPRIRPYGGEEWKIYYFYTEMYFETETEAWLAIGSDDRSDLWINDLPVWHSSNEHKNWNPYEGFRKVYFKPGRNKVLLRLENGHQGLGFSLYFKLD</sequence>